<reference evidence="3 4" key="1">
    <citation type="submission" date="2017-12" db="EMBL/GenBank/DDBJ databases">
        <title>Comparative genomics of Botrytis spp.</title>
        <authorList>
            <person name="Valero-Jimenez C.A."/>
            <person name="Tapia P."/>
            <person name="Veloso J."/>
            <person name="Silva-Moreno E."/>
            <person name="Staats M."/>
            <person name="Valdes J.H."/>
            <person name="Van Kan J.A.L."/>
        </authorList>
    </citation>
    <scope>NUCLEOTIDE SEQUENCE [LARGE SCALE GENOMIC DNA]</scope>
    <source>
        <strain evidence="3 4">Be9601</strain>
    </source>
</reference>
<name>A0A4Z1IG73_9HELO</name>
<dbReference type="InterPro" id="IPR000375">
    <property type="entry name" value="Dynamin_stalk"/>
</dbReference>
<keyword evidence="4" id="KW-1185">Reference proteome</keyword>
<dbReference type="EMBL" id="PQXM01001204">
    <property type="protein sequence ID" value="TGO60385.1"/>
    <property type="molecule type" value="Genomic_DNA"/>
</dbReference>
<gene>
    <name evidence="3" type="ORF">BELL_1206g00010</name>
</gene>
<proteinExistence type="predicted"/>
<evidence type="ECO:0000313" key="4">
    <source>
        <dbReference type="Proteomes" id="UP000297229"/>
    </source>
</evidence>
<comment type="caution">
    <text evidence="3">The sequence shown here is derived from an EMBL/GenBank/DDBJ whole genome shotgun (WGS) entry which is preliminary data.</text>
</comment>
<feature type="region of interest" description="Disordered" evidence="1">
    <location>
        <begin position="82"/>
        <end position="102"/>
    </location>
</feature>
<feature type="domain" description="Dynamin stalk" evidence="2">
    <location>
        <begin position="22"/>
        <end position="93"/>
    </location>
</feature>
<dbReference type="InterPro" id="IPR027417">
    <property type="entry name" value="P-loop_NTPase"/>
</dbReference>
<evidence type="ECO:0000256" key="1">
    <source>
        <dbReference type="SAM" id="MobiDB-lite"/>
    </source>
</evidence>
<evidence type="ECO:0000259" key="2">
    <source>
        <dbReference type="Pfam" id="PF01031"/>
    </source>
</evidence>
<accession>A0A4Z1IG73</accession>
<protein>
    <recommendedName>
        <fullName evidence="2">Dynamin stalk domain-containing protein</fullName>
    </recommendedName>
</protein>
<evidence type="ECO:0000313" key="3">
    <source>
        <dbReference type="EMBL" id="TGO60385.1"/>
    </source>
</evidence>
<organism evidence="3 4">
    <name type="scientific">Botrytis elliptica</name>
    <dbReference type="NCBI Taxonomy" id="278938"/>
    <lineage>
        <taxon>Eukaryota</taxon>
        <taxon>Fungi</taxon>
        <taxon>Dikarya</taxon>
        <taxon>Ascomycota</taxon>
        <taxon>Pezizomycotina</taxon>
        <taxon>Leotiomycetes</taxon>
        <taxon>Helotiales</taxon>
        <taxon>Sclerotiniaceae</taxon>
        <taxon>Botrytis</taxon>
    </lineage>
</organism>
<dbReference type="Pfam" id="PF01031">
    <property type="entry name" value="Dynamin_M"/>
    <property type="match status" value="1"/>
</dbReference>
<dbReference type="AlphaFoldDB" id="A0A4Z1IG73"/>
<dbReference type="Gene3D" id="3.40.50.300">
    <property type="entry name" value="P-loop containing nucleotide triphosphate hydrolases"/>
    <property type="match status" value="1"/>
</dbReference>
<dbReference type="Proteomes" id="UP000297229">
    <property type="component" value="Unassembled WGS sequence"/>
</dbReference>
<sequence length="102" mass="11752">MYISNLAILFQSNLGITNNKRNTREAMFFKREPWDMIPEERAGVKSLKNRLNNLLVDVTRHNFEAVAEDVRNKIHKLGEELNAMGPCRDTPNDQRLPLTSGK</sequence>